<evidence type="ECO:0000313" key="5">
    <source>
        <dbReference type="Proteomes" id="UP000001556"/>
    </source>
</evidence>
<proteinExistence type="inferred from homology"/>
<evidence type="ECO:0000256" key="2">
    <source>
        <dbReference type="SAM" id="Phobius"/>
    </source>
</evidence>
<feature type="domain" description="VTT" evidence="3">
    <location>
        <begin position="30"/>
        <end position="145"/>
    </location>
</feature>
<dbReference type="PANTHER" id="PTHR42709">
    <property type="entry name" value="ALKALINE PHOSPHATASE LIKE PROTEIN"/>
    <property type="match status" value="1"/>
</dbReference>
<dbReference type="GO" id="GO:0005886">
    <property type="term" value="C:plasma membrane"/>
    <property type="evidence" value="ECO:0007669"/>
    <property type="project" value="TreeGrafter"/>
</dbReference>
<reference evidence="4 5" key="1">
    <citation type="submission" date="2007-03" db="EMBL/GenBank/DDBJ databases">
        <title>Complete sequence of Desulfotomaculum reducens MI-1.</title>
        <authorList>
            <consortium name="US DOE Joint Genome Institute"/>
            <person name="Copeland A."/>
            <person name="Lucas S."/>
            <person name="Lapidus A."/>
            <person name="Barry K."/>
            <person name="Detter J.C."/>
            <person name="Glavina del Rio T."/>
            <person name="Hammon N."/>
            <person name="Israni S."/>
            <person name="Dalin E."/>
            <person name="Tice H."/>
            <person name="Pitluck S."/>
            <person name="Sims D."/>
            <person name="Brettin T."/>
            <person name="Bruce D."/>
            <person name="Han C."/>
            <person name="Tapia R."/>
            <person name="Schmutz J."/>
            <person name="Larimer F."/>
            <person name="Land M."/>
            <person name="Hauser L."/>
            <person name="Kyrpides N."/>
            <person name="Kim E."/>
            <person name="Tebo B.M."/>
            <person name="Richardson P."/>
        </authorList>
    </citation>
    <scope>NUCLEOTIDE SEQUENCE [LARGE SCALE GENOMIC DNA]</scope>
    <source>
        <strain evidence="4 5">MI-1</strain>
    </source>
</reference>
<name>A4J6V7_DESRM</name>
<feature type="transmembrane region" description="Helical" evidence="2">
    <location>
        <begin position="47"/>
        <end position="71"/>
    </location>
</feature>
<keyword evidence="2" id="KW-1133">Transmembrane helix</keyword>
<feature type="transmembrane region" description="Helical" evidence="2">
    <location>
        <begin position="160"/>
        <end position="179"/>
    </location>
</feature>
<dbReference type="PANTHER" id="PTHR42709:SF11">
    <property type="entry name" value="DEDA FAMILY PROTEIN"/>
    <property type="match status" value="1"/>
</dbReference>
<dbReference type="HOGENOM" id="CLU_098634_1_0_9"/>
<evidence type="ECO:0000259" key="3">
    <source>
        <dbReference type="Pfam" id="PF09335"/>
    </source>
</evidence>
<dbReference type="EMBL" id="CP000612">
    <property type="protein sequence ID" value="ABO50810.1"/>
    <property type="molecule type" value="Genomic_DNA"/>
</dbReference>
<feature type="transmembrane region" description="Helical" evidence="2">
    <location>
        <begin position="125"/>
        <end position="148"/>
    </location>
</feature>
<organism evidence="4 5">
    <name type="scientific">Desulforamulus reducens (strain ATCC BAA-1160 / DSM 100696 / MI-1)</name>
    <name type="common">Desulfotomaculum reducens</name>
    <dbReference type="NCBI Taxonomy" id="349161"/>
    <lineage>
        <taxon>Bacteria</taxon>
        <taxon>Bacillati</taxon>
        <taxon>Bacillota</taxon>
        <taxon>Clostridia</taxon>
        <taxon>Eubacteriales</taxon>
        <taxon>Peptococcaceae</taxon>
        <taxon>Desulforamulus</taxon>
    </lineage>
</organism>
<feature type="transmembrane region" description="Helical" evidence="2">
    <location>
        <begin position="95"/>
        <end position="113"/>
    </location>
</feature>
<protein>
    <recommendedName>
        <fullName evidence="3">VTT domain-containing protein</fullName>
    </recommendedName>
</protein>
<evidence type="ECO:0000313" key="4">
    <source>
        <dbReference type="EMBL" id="ABO50810.1"/>
    </source>
</evidence>
<keyword evidence="2" id="KW-0472">Membrane</keyword>
<dbReference type="OrthoDB" id="9789113at2"/>
<keyword evidence="5" id="KW-1185">Reference proteome</keyword>
<feature type="transmembrane region" description="Helical" evidence="2">
    <location>
        <begin position="12"/>
        <end position="35"/>
    </location>
</feature>
<dbReference type="STRING" id="349161.Dred_2300"/>
<dbReference type="Pfam" id="PF09335">
    <property type="entry name" value="VTT_dom"/>
    <property type="match status" value="1"/>
</dbReference>
<accession>A4J6V7</accession>
<gene>
    <name evidence="4" type="ordered locus">Dred_2300</name>
</gene>
<dbReference type="Proteomes" id="UP000001556">
    <property type="component" value="Chromosome"/>
</dbReference>
<dbReference type="AlphaFoldDB" id="A4J6V7"/>
<dbReference type="InterPro" id="IPR032816">
    <property type="entry name" value="VTT_dom"/>
</dbReference>
<dbReference type="InterPro" id="IPR051311">
    <property type="entry name" value="DedA_domain"/>
</dbReference>
<dbReference type="RefSeq" id="WP_011878608.1">
    <property type="nucleotide sequence ID" value="NC_009253.1"/>
</dbReference>
<dbReference type="KEGG" id="drm:Dred_2300"/>
<evidence type="ECO:0000256" key="1">
    <source>
        <dbReference type="ARBA" id="ARBA00010792"/>
    </source>
</evidence>
<dbReference type="eggNOG" id="COG1238">
    <property type="taxonomic scope" value="Bacteria"/>
</dbReference>
<sequence>MELLLDFFAEYGSIGLALLSFIESSFFPIPPDILLIGMAIAQPEQGLWFATVTAVASIIGGLFGYLIGMYAGRPLLERWVSLDRLGKIQNLFDRYGGWAVAIAGFTPIPYKLFTISAGVFRINKVTFMIASALSRGARFYLEVLLIIAVGEKAKALLEGYFEVITVGICFVIVALIWLVKKFTTKAP</sequence>
<keyword evidence="2" id="KW-0812">Transmembrane</keyword>
<comment type="similarity">
    <text evidence="1">Belongs to the DedA family.</text>
</comment>